<protein>
    <submittedName>
        <fullName evidence="1">Uncharacterized protein</fullName>
    </submittedName>
</protein>
<dbReference type="AlphaFoldDB" id="A0A2S5TLS1"/>
<proteinExistence type="predicted"/>
<dbReference type="OrthoDB" id="7061823at2"/>
<evidence type="ECO:0000313" key="2">
    <source>
        <dbReference type="Proteomes" id="UP000238220"/>
    </source>
</evidence>
<comment type="caution">
    <text evidence="1">The sequence shown here is derived from an EMBL/GenBank/DDBJ whole genome shotgun (WGS) entry which is preliminary data.</text>
</comment>
<gene>
    <name evidence="1" type="ORF">C3942_03305</name>
</gene>
<accession>A0A2S5TLS1</accession>
<evidence type="ECO:0000313" key="1">
    <source>
        <dbReference type="EMBL" id="PPE75921.1"/>
    </source>
</evidence>
<sequence length="130" mass="14618">MDIEDSHVEKFAAVCAEAILTYLDSGEPQWVTWDGHSHRFDFLSVELDPPILPVVVSIEEGWDQIGDIGEITDPNHEHFDADALRDAIVHLLVEEGVGERILKRFLAKLDKLEQDLDEDQDEGSPGPDED</sequence>
<dbReference type="RefSeq" id="WP_104228886.1">
    <property type="nucleotide sequence ID" value="NZ_PSNW01000001.1"/>
</dbReference>
<dbReference type="Proteomes" id="UP000238220">
    <property type="component" value="Unassembled WGS sequence"/>
</dbReference>
<reference evidence="1 2" key="1">
    <citation type="submission" date="2018-02" db="EMBL/GenBank/DDBJ databases">
        <title>Genome sequencing of Solimonas sp. HR-BB.</title>
        <authorList>
            <person name="Lee Y."/>
            <person name="Jeon C.O."/>
        </authorList>
    </citation>
    <scope>NUCLEOTIDE SEQUENCE [LARGE SCALE GENOMIC DNA]</scope>
    <source>
        <strain evidence="1 2">HR-BB</strain>
    </source>
</reference>
<organism evidence="1 2">
    <name type="scientific">Solimonas fluminis</name>
    <dbReference type="NCBI Taxonomy" id="2086571"/>
    <lineage>
        <taxon>Bacteria</taxon>
        <taxon>Pseudomonadati</taxon>
        <taxon>Pseudomonadota</taxon>
        <taxon>Gammaproteobacteria</taxon>
        <taxon>Nevskiales</taxon>
        <taxon>Nevskiaceae</taxon>
        <taxon>Solimonas</taxon>
    </lineage>
</organism>
<name>A0A2S5TLS1_9GAMM</name>
<dbReference type="EMBL" id="PSNW01000001">
    <property type="protein sequence ID" value="PPE75921.1"/>
    <property type="molecule type" value="Genomic_DNA"/>
</dbReference>
<keyword evidence="2" id="KW-1185">Reference proteome</keyword>